<proteinExistence type="predicted"/>
<dbReference type="InterPro" id="IPR021094">
    <property type="entry name" value="NPR1/NIM1-like_C"/>
</dbReference>
<dbReference type="InParanoid" id="A0A3N7FUF1"/>
<dbReference type="PROSITE" id="PS50297">
    <property type="entry name" value="ANK_REP_REGION"/>
    <property type="match status" value="1"/>
</dbReference>
<keyword evidence="1" id="KW-0040">ANK repeat</keyword>
<dbReference type="GO" id="GO:2000031">
    <property type="term" value="P:regulation of salicylic acid mediated signaling pathway"/>
    <property type="evidence" value="ECO:0007669"/>
    <property type="project" value="InterPro"/>
</dbReference>
<evidence type="ECO:0000256" key="1">
    <source>
        <dbReference type="PROSITE-ProRule" id="PRU00023"/>
    </source>
</evidence>
<evidence type="ECO:0000313" key="4">
    <source>
        <dbReference type="Proteomes" id="UP000006729"/>
    </source>
</evidence>
<sequence length="118" mass="13905">MSMICIWKVAVFQHQRNKTQWDINYAKGKIKFQLARKIKLCKLNSYVVEKVTCYFNISTQGYKTSTKGLFCNLAALVLTLGLQRDRRTTDSKNSHHRQLLMERMLPTLFQPWFCTILL</sequence>
<dbReference type="SUPFAM" id="SSF48403">
    <property type="entry name" value="Ankyrin repeat"/>
    <property type="match status" value="1"/>
</dbReference>
<dbReference type="GO" id="GO:0009862">
    <property type="term" value="P:systemic acquired resistance, salicylic acid mediated signaling pathway"/>
    <property type="evidence" value="ECO:0007669"/>
    <property type="project" value="InterPro"/>
</dbReference>
<dbReference type="EMBL" id="CM009301">
    <property type="protein sequence ID" value="RQO98633.2"/>
    <property type="molecule type" value="Genomic_DNA"/>
</dbReference>
<dbReference type="STRING" id="3694.A0A3N7FUF1"/>
<evidence type="ECO:0000259" key="2">
    <source>
        <dbReference type="Pfam" id="PF12313"/>
    </source>
</evidence>
<dbReference type="GO" id="GO:0042742">
    <property type="term" value="P:defense response to bacterium"/>
    <property type="evidence" value="ECO:0000318"/>
    <property type="project" value="GO_Central"/>
</dbReference>
<dbReference type="GO" id="GO:0050832">
    <property type="term" value="P:defense response to fungus"/>
    <property type="evidence" value="ECO:0000318"/>
    <property type="project" value="GO_Central"/>
</dbReference>
<dbReference type="SMART" id="SM00248">
    <property type="entry name" value="ANK"/>
    <property type="match status" value="2"/>
</dbReference>
<dbReference type="InterPro" id="IPR002110">
    <property type="entry name" value="Ankyrin_rpt"/>
</dbReference>
<dbReference type="PANTHER" id="PTHR46475">
    <property type="entry name" value="REGULATORY PROTEIN NPR3"/>
    <property type="match status" value="1"/>
</dbReference>
<dbReference type="Gene3D" id="1.25.40.20">
    <property type="entry name" value="Ankyrin repeat-containing domain"/>
    <property type="match status" value="1"/>
</dbReference>
<dbReference type="PANTHER" id="PTHR46475:SF2">
    <property type="entry name" value="REGULATORY PROTEIN NPR3"/>
    <property type="match status" value="1"/>
</dbReference>
<organism evidence="3 4">
    <name type="scientific">Populus trichocarpa</name>
    <name type="common">Western balsam poplar</name>
    <name type="synonym">Populus balsamifera subsp. trichocarpa</name>
    <dbReference type="NCBI Taxonomy" id="3694"/>
    <lineage>
        <taxon>Eukaryota</taxon>
        <taxon>Viridiplantae</taxon>
        <taxon>Streptophyta</taxon>
        <taxon>Embryophyta</taxon>
        <taxon>Tracheophyta</taxon>
        <taxon>Spermatophyta</taxon>
        <taxon>Magnoliopsida</taxon>
        <taxon>eudicotyledons</taxon>
        <taxon>Gunneridae</taxon>
        <taxon>Pentapetalae</taxon>
        <taxon>rosids</taxon>
        <taxon>fabids</taxon>
        <taxon>Malpighiales</taxon>
        <taxon>Salicaceae</taxon>
        <taxon>Saliceae</taxon>
        <taxon>Populus</taxon>
    </lineage>
</organism>
<dbReference type="Pfam" id="PF12313">
    <property type="entry name" value="NPR1_like_C"/>
    <property type="match status" value="1"/>
</dbReference>
<name>A0A3N7FUF1_POPTR</name>
<dbReference type="Pfam" id="PF12796">
    <property type="entry name" value="Ank_2"/>
    <property type="match status" value="1"/>
</dbReference>
<dbReference type="InterPro" id="IPR036770">
    <property type="entry name" value="Ankyrin_rpt-contain_sf"/>
</dbReference>
<accession>A0A3N7FUF1</accession>
<evidence type="ECO:0000313" key="3">
    <source>
        <dbReference type="EMBL" id="RQO98633.2"/>
    </source>
</evidence>
<dbReference type="AlphaFoldDB" id="A0A3N7FUF1"/>
<gene>
    <name evidence="3" type="ORF">POPTR_012G121320v4</name>
</gene>
<dbReference type="GO" id="GO:2000022">
    <property type="term" value="P:regulation of jasmonic acid mediated signaling pathway"/>
    <property type="evidence" value="ECO:0000318"/>
    <property type="project" value="GO_Central"/>
</dbReference>
<protein>
    <recommendedName>
        <fullName evidence="2">NPR1/NIM1-like C-terminal domain-containing protein</fullName>
    </recommendedName>
</protein>
<keyword evidence="4" id="KW-1185">Reference proteome</keyword>
<reference evidence="3 4" key="1">
    <citation type="journal article" date="2006" name="Science">
        <title>The genome of black cottonwood, Populus trichocarpa (Torr. &amp; Gray).</title>
        <authorList>
            <person name="Tuskan G.A."/>
            <person name="Difazio S."/>
            <person name="Jansson S."/>
            <person name="Bohlmann J."/>
            <person name="Grigoriev I."/>
            <person name="Hellsten U."/>
            <person name="Putnam N."/>
            <person name="Ralph S."/>
            <person name="Rombauts S."/>
            <person name="Salamov A."/>
            <person name="Schein J."/>
            <person name="Sterck L."/>
            <person name="Aerts A."/>
            <person name="Bhalerao R.R."/>
            <person name="Bhalerao R.P."/>
            <person name="Blaudez D."/>
            <person name="Boerjan W."/>
            <person name="Brun A."/>
            <person name="Brunner A."/>
            <person name="Busov V."/>
            <person name="Campbell M."/>
            <person name="Carlson J."/>
            <person name="Chalot M."/>
            <person name="Chapman J."/>
            <person name="Chen G.L."/>
            <person name="Cooper D."/>
            <person name="Coutinho P.M."/>
            <person name="Couturier J."/>
            <person name="Covert S."/>
            <person name="Cronk Q."/>
            <person name="Cunningham R."/>
            <person name="Davis J."/>
            <person name="Degroeve S."/>
            <person name="Dejardin A."/>
            <person name="Depamphilis C."/>
            <person name="Detter J."/>
            <person name="Dirks B."/>
            <person name="Dubchak I."/>
            <person name="Duplessis S."/>
            <person name="Ehlting J."/>
            <person name="Ellis B."/>
            <person name="Gendler K."/>
            <person name="Goodstein D."/>
            <person name="Gribskov M."/>
            <person name="Grimwood J."/>
            <person name="Groover A."/>
            <person name="Gunter L."/>
            <person name="Hamberger B."/>
            <person name="Heinze B."/>
            <person name="Helariutta Y."/>
            <person name="Henrissat B."/>
            <person name="Holligan D."/>
            <person name="Holt R."/>
            <person name="Huang W."/>
            <person name="Islam-Faridi N."/>
            <person name="Jones S."/>
            <person name="Jones-Rhoades M."/>
            <person name="Jorgensen R."/>
            <person name="Joshi C."/>
            <person name="Kangasjarvi J."/>
            <person name="Karlsson J."/>
            <person name="Kelleher C."/>
            <person name="Kirkpatrick R."/>
            <person name="Kirst M."/>
            <person name="Kohler A."/>
            <person name="Kalluri U."/>
            <person name="Larimer F."/>
            <person name="Leebens-Mack J."/>
            <person name="Leple J.C."/>
            <person name="Locascio P."/>
            <person name="Lou Y."/>
            <person name="Lucas S."/>
            <person name="Martin F."/>
            <person name="Montanini B."/>
            <person name="Napoli C."/>
            <person name="Nelson D.R."/>
            <person name="Nelson C."/>
            <person name="Nieminen K."/>
            <person name="Nilsson O."/>
            <person name="Pereda V."/>
            <person name="Peter G."/>
            <person name="Philippe R."/>
            <person name="Pilate G."/>
            <person name="Poliakov A."/>
            <person name="Razumovskaya J."/>
            <person name="Richardson P."/>
            <person name="Rinaldi C."/>
            <person name="Ritland K."/>
            <person name="Rouze P."/>
            <person name="Ryaboy D."/>
            <person name="Schmutz J."/>
            <person name="Schrader J."/>
            <person name="Segerman B."/>
            <person name="Shin H."/>
            <person name="Siddiqui A."/>
            <person name="Sterky F."/>
            <person name="Terry A."/>
            <person name="Tsai C.J."/>
            <person name="Uberbacher E."/>
            <person name="Unneberg P."/>
            <person name="Vahala J."/>
            <person name="Wall K."/>
            <person name="Wessler S."/>
            <person name="Yang G."/>
            <person name="Yin T."/>
            <person name="Douglas C."/>
            <person name="Marra M."/>
            <person name="Sandberg G."/>
            <person name="Van de Peer Y."/>
            <person name="Rokhsar D."/>
        </authorList>
    </citation>
    <scope>NUCLEOTIDE SEQUENCE [LARGE SCALE GENOMIC DNA]</scope>
    <source>
        <strain evidence="4">cv. Nisqually</strain>
    </source>
</reference>
<comment type="caution">
    <text evidence="3">The sequence shown here is derived from an EMBL/GenBank/DDBJ whole genome shotgun (WGS) entry which is preliminary data.</text>
</comment>
<dbReference type="PROSITE" id="PS50088">
    <property type="entry name" value="ANK_REPEAT"/>
    <property type="match status" value="1"/>
</dbReference>
<dbReference type="FunFam" id="1.25.40.20:FF:000123">
    <property type="entry name" value="regulatory protein NPR3-like"/>
    <property type="match status" value="1"/>
</dbReference>
<dbReference type="GO" id="GO:0005634">
    <property type="term" value="C:nucleus"/>
    <property type="evidence" value="ECO:0000318"/>
    <property type="project" value="GO_Central"/>
</dbReference>
<dbReference type="InterPro" id="IPR044292">
    <property type="entry name" value="NPR"/>
</dbReference>
<dbReference type="Proteomes" id="UP000006729">
    <property type="component" value="Chromosome 12"/>
</dbReference>